<reference evidence="2" key="1">
    <citation type="journal article" date="2014" name="Int. J. Syst. Evol. Microbiol.">
        <title>Complete genome sequence of Corynebacterium casei LMG S-19264T (=DSM 44701T), isolated from a smear-ripened cheese.</title>
        <authorList>
            <consortium name="US DOE Joint Genome Institute (JGI-PGF)"/>
            <person name="Walter F."/>
            <person name="Albersmeier A."/>
            <person name="Kalinowski J."/>
            <person name="Ruckert C."/>
        </authorList>
    </citation>
    <scope>NUCLEOTIDE SEQUENCE</scope>
    <source>
        <strain evidence="2">CGMCC 1.15371</strain>
    </source>
</reference>
<reference evidence="2" key="2">
    <citation type="submission" date="2020-09" db="EMBL/GenBank/DDBJ databases">
        <authorList>
            <person name="Sun Q."/>
            <person name="Zhou Y."/>
        </authorList>
    </citation>
    <scope>NUCLEOTIDE SEQUENCE</scope>
    <source>
        <strain evidence="2">CGMCC 1.15371</strain>
    </source>
</reference>
<protein>
    <submittedName>
        <fullName evidence="2">Uncharacterized protein</fullName>
    </submittedName>
</protein>
<evidence type="ECO:0000313" key="2">
    <source>
        <dbReference type="EMBL" id="GGE47868.1"/>
    </source>
</evidence>
<keyword evidence="3" id="KW-1185">Reference proteome</keyword>
<dbReference type="AlphaFoldDB" id="A0A8J2YJZ1"/>
<dbReference type="EMBL" id="BMIR01000014">
    <property type="protein sequence ID" value="GGE47868.1"/>
    <property type="molecule type" value="Genomic_DNA"/>
</dbReference>
<sequence>MDRLEEIKEIHDRANEAYSRFESSSACADQDMVTDILNTLFYEEHTDWLIQTVEEQRQLIESLKYKNEHLSNDLVFYKNKSKSLDRENEKISRNSSRYNKISQDFANENFRLRQAIQKALDKCIWNNKETITILEEALEGDAT</sequence>
<proteinExistence type="predicted"/>
<feature type="coiled-coil region" evidence="1">
    <location>
        <begin position="53"/>
        <end position="80"/>
    </location>
</feature>
<organism evidence="2 3">
    <name type="scientific">Pullulanibacillus camelliae</name>
    <dbReference type="NCBI Taxonomy" id="1707096"/>
    <lineage>
        <taxon>Bacteria</taxon>
        <taxon>Bacillati</taxon>
        <taxon>Bacillota</taxon>
        <taxon>Bacilli</taxon>
        <taxon>Bacillales</taxon>
        <taxon>Sporolactobacillaceae</taxon>
        <taxon>Pullulanibacillus</taxon>
    </lineage>
</organism>
<comment type="caution">
    <text evidence="2">The sequence shown here is derived from an EMBL/GenBank/DDBJ whole genome shotgun (WGS) entry which is preliminary data.</text>
</comment>
<evidence type="ECO:0000313" key="3">
    <source>
        <dbReference type="Proteomes" id="UP000628775"/>
    </source>
</evidence>
<name>A0A8J2YJZ1_9BACL</name>
<keyword evidence="1" id="KW-0175">Coiled coil</keyword>
<accession>A0A8J2YJZ1</accession>
<dbReference type="RefSeq" id="WP_188695431.1">
    <property type="nucleotide sequence ID" value="NZ_BMIR01000014.1"/>
</dbReference>
<evidence type="ECO:0000256" key="1">
    <source>
        <dbReference type="SAM" id="Coils"/>
    </source>
</evidence>
<gene>
    <name evidence="2" type="ORF">GCM10011391_28290</name>
</gene>
<dbReference type="Proteomes" id="UP000628775">
    <property type="component" value="Unassembled WGS sequence"/>
</dbReference>